<dbReference type="EMBL" id="KZ826315">
    <property type="protein sequence ID" value="PYI12555.1"/>
    <property type="molecule type" value="Genomic_DNA"/>
</dbReference>
<reference evidence="2 3" key="1">
    <citation type="submission" date="2018-02" db="EMBL/GenBank/DDBJ databases">
        <title>The genomes of Aspergillus section Nigri reveals drivers in fungal speciation.</title>
        <authorList>
            <consortium name="DOE Joint Genome Institute"/>
            <person name="Vesth T.C."/>
            <person name="Nybo J."/>
            <person name="Theobald S."/>
            <person name="Brandl J."/>
            <person name="Frisvad J.C."/>
            <person name="Nielsen K.F."/>
            <person name="Lyhne E.K."/>
            <person name="Kogle M.E."/>
            <person name="Kuo A."/>
            <person name="Riley R."/>
            <person name="Clum A."/>
            <person name="Nolan M."/>
            <person name="Lipzen A."/>
            <person name="Salamov A."/>
            <person name="Henrissat B."/>
            <person name="Wiebenga A."/>
            <person name="De vries R.P."/>
            <person name="Grigoriev I.V."/>
            <person name="Mortensen U.H."/>
            <person name="Andersen M.R."/>
            <person name="Baker S.E."/>
        </authorList>
    </citation>
    <scope>NUCLEOTIDE SEQUENCE [LARGE SCALE GENOMIC DNA]</scope>
    <source>
        <strain evidence="2 3">CBS 121057</strain>
    </source>
</reference>
<dbReference type="AlphaFoldDB" id="A0A319EVU2"/>
<dbReference type="STRING" id="1448318.A0A319EVU2"/>
<proteinExistence type="predicted"/>
<gene>
    <name evidence="2" type="ORF">BO78DRAFT_412757</name>
</gene>
<name>A0A319EVU2_ASPSB</name>
<keyword evidence="1" id="KW-0175">Coiled coil</keyword>
<dbReference type="VEuPathDB" id="FungiDB:BO78DRAFT_412757"/>
<evidence type="ECO:0000313" key="2">
    <source>
        <dbReference type="EMBL" id="PYI12555.1"/>
    </source>
</evidence>
<dbReference type="Proteomes" id="UP000248423">
    <property type="component" value="Unassembled WGS sequence"/>
</dbReference>
<evidence type="ECO:0000256" key="1">
    <source>
        <dbReference type="SAM" id="Coils"/>
    </source>
</evidence>
<evidence type="ECO:0000313" key="3">
    <source>
        <dbReference type="Proteomes" id="UP000248423"/>
    </source>
</evidence>
<accession>A0A319EVU2</accession>
<sequence length="351" mass="39473">MNFYQLTLGSMTPEERISEAKEMQLGDFLAPEFLKNPGLHVVFMPSSSEISSNEDLCQYLTGALCIPSHFLNYEAEYPRGCHGSTRVSPQPGVDGKDGASGYSTYARFVSREMNNDHIGPGSPGSTVHSMGFASLWLKQTDSQKPSKGFWAKLDRRVSDRETHILLCFDLDKHAATQLMGTTRYTNVSDSHNEPSFLLKSGLDYAATQFAKDLKTFTPAIIHVSEHRLYSSVRDKYLTDNYGQAGYNAANLDRVNQHRDDLRGIMYHVIEISEALAVAVESANFILECDNGWKRSLETGSKSPVYISISLETYLKLFSNLKDEAHDNAESLDRRIETITKQQDELKRIINY</sequence>
<feature type="coiled-coil region" evidence="1">
    <location>
        <begin position="321"/>
        <end position="348"/>
    </location>
</feature>
<dbReference type="OrthoDB" id="5207033at2759"/>
<protein>
    <submittedName>
        <fullName evidence="2">Uncharacterized protein</fullName>
    </submittedName>
</protein>
<keyword evidence="3" id="KW-1185">Reference proteome</keyword>
<organism evidence="2 3">
    <name type="scientific">Aspergillus sclerotiicarbonarius (strain CBS 121057 / IBT 28362)</name>
    <dbReference type="NCBI Taxonomy" id="1448318"/>
    <lineage>
        <taxon>Eukaryota</taxon>
        <taxon>Fungi</taxon>
        <taxon>Dikarya</taxon>
        <taxon>Ascomycota</taxon>
        <taxon>Pezizomycotina</taxon>
        <taxon>Eurotiomycetes</taxon>
        <taxon>Eurotiomycetidae</taxon>
        <taxon>Eurotiales</taxon>
        <taxon>Aspergillaceae</taxon>
        <taxon>Aspergillus</taxon>
        <taxon>Aspergillus subgen. Circumdati</taxon>
    </lineage>
</organism>